<organism evidence="1 2">
    <name type="scientific">Candidatus Clostridium eludens</name>
    <dbReference type="NCBI Taxonomy" id="3381663"/>
    <lineage>
        <taxon>Bacteria</taxon>
        <taxon>Bacillati</taxon>
        <taxon>Bacillota</taxon>
        <taxon>Clostridia</taxon>
        <taxon>Eubacteriales</taxon>
        <taxon>Clostridiaceae</taxon>
        <taxon>Clostridium</taxon>
    </lineage>
</organism>
<dbReference type="RefSeq" id="WP_406790559.1">
    <property type="nucleotide sequence ID" value="NZ_JBJHZX010000002.1"/>
</dbReference>
<gene>
    <name evidence="1" type="ORF">ACJDU8_02460</name>
</gene>
<evidence type="ECO:0000313" key="1">
    <source>
        <dbReference type="EMBL" id="MFL0194439.1"/>
    </source>
</evidence>
<proteinExistence type="predicted"/>
<name>A0ABW8SGY5_9CLOT</name>
<evidence type="ECO:0000313" key="2">
    <source>
        <dbReference type="Proteomes" id="UP001623660"/>
    </source>
</evidence>
<protein>
    <submittedName>
        <fullName evidence="1">Uncharacterized protein</fullName>
    </submittedName>
</protein>
<accession>A0ABW8SGY5</accession>
<sequence length="149" mass="17181">MSIKTIEKVILEDYKRGASEENEKGLDYEIIERVIEETLIHKITLEELLDKVNQIANSDHGTIVAEVIGVLTTPAVIYEDFKAVISQKEVEDGVEESFILLDYTEEVGNLEFDTLAAKGVVWDKWGEYFLIKFLEDNIEIMLSYHDYKF</sequence>
<dbReference type="EMBL" id="JBJHZX010000002">
    <property type="protein sequence ID" value="MFL0194439.1"/>
    <property type="molecule type" value="Genomic_DNA"/>
</dbReference>
<dbReference type="Proteomes" id="UP001623660">
    <property type="component" value="Unassembled WGS sequence"/>
</dbReference>
<keyword evidence="2" id="KW-1185">Reference proteome</keyword>
<reference evidence="1 2" key="1">
    <citation type="submission" date="2024-11" db="EMBL/GenBank/DDBJ databases">
        <authorList>
            <person name="Heng Y.C."/>
            <person name="Lim A.C.H."/>
            <person name="Lee J.K.Y."/>
            <person name="Kittelmann S."/>
        </authorList>
    </citation>
    <scope>NUCLEOTIDE SEQUENCE [LARGE SCALE GENOMIC DNA]</scope>
    <source>
        <strain evidence="1 2">WILCCON 0269</strain>
    </source>
</reference>
<comment type="caution">
    <text evidence="1">The sequence shown here is derived from an EMBL/GenBank/DDBJ whole genome shotgun (WGS) entry which is preliminary data.</text>
</comment>